<dbReference type="AlphaFoldDB" id="A0A9W4N1P2"/>
<dbReference type="InterPro" id="IPR036641">
    <property type="entry name" value="HPT_dom_sf"/>
</dbReference>
<evidence type="ECO:0000256" key="1">
    <source>
        <dbReference type="PROSITE-ProRule" id="PRU00110"/>
    </source>
</evidence>
<accession>A0A9W4N1P2</accession>
<name>A0A9W4N1P2_9EURO</name>
<sequence>METEQLEQNLDMAIFSQLLEMDHEEDRLTSSIAFYTFIERANNTIDDMEHALLNRDIRQLISSAECLQNAALELGLYRVQESCQNIRRANTTIKEDAEVSNVRREADPIHAEDEIGRLRNSVACARSTIDYFYNYVA</sequence>
<comment type="caution">
    <text evidence="3">The sequence shown here is derived from an EMBL/GenBank/DDBJ whole genome shotgun (WGS) entry which is preliminary data.</text>
</comment>
<dbReference type="Proteomes" id="UP001152649">
    <property type="component" value="Unassembled WGS sequence"/>
</dbReference>
<protein>
    <recommendedName>
        <fullName evidence="2">HPt domain-containing protein</fullName>
    </recommendedName>
</protein>
<dbReference type="EMBL" id="CAJVPG010000029">
    <property type="protein sequence ID" value="CAG8256819.1"/>
    <property type="molecule type" value="Genomic_DNA"/>
</dbReference>
<dbReference type="InterPro" id="IPR008207">
    <property type="entry name" value="Sig_transdc_His_kin_Hpt_dom"/>
</dbReference>
<evidence type="ECO:0000313" key="4">
    <source>
        <dbReference type="Proteomes" id="UP001152649"/>
    </source>
</evidence>
<evidence type="ECO:0000259" key="2">
    <source>
        <dbReference type="PROSITE" id="PS50894"/>
    </source>
</evidence>
<dbReference type="Gene3D" id="1.20.120.160">
    <property type="entry name" value="HPT domain"/>
    <property type="match status" value="1"/>
</dbReference>
<dbReference type="SUPFAM" id="SSF47226">
    <property type="entry name" value="Histidine-containing phosphotransfer domain, HPT domain"/>
    <property type="match status" value="1"/>
</dbReference>
<feature type="domain" description="HPt" evidence="2">
    <location>
        <begin position="26"/>
        <end position="132"/>
    </location>
</feature>
<organism evidence="3 4">
    <name type="scientific">Penicillium salamii</name>
    <dbReference type="NCBI Taxonomy" id="1612424"/>
    <lineage>
        <taxon>Eukaryota</taxon>
        <taxon>Fungi</taxon>
        <taxon>Dikarya</taxon>
        <taxon>Ascomycota</taxon>
        <taxon>Pezizomycotina</taxon>
        <taxon>Eurotiomycetes</taxon>
        <taxon>Eurotiomycetidae</taxon>
        <taxon>Eurotiales</taxon>
        <taxon>Aspergillaceae</taxon>
        <taxon>Penicillium</taxon>
    </lineage>
</organism>
<dbReference type="GO" id="GO:0000160">
    <property type="term" value="P:phosphorelay signal transduction system"/>
    <property type="evidence" value="ECO:0007669"/>
    <property type="project" value="InterPro"/>
</dbReference>
<dbReference type="PROSITE" id="PS50894">
    <property type="entry name" value="HPT"/>
    <property type="match status" value="1"/>
</dbReference>
<gene>
    <name evidence="3" type="ORF">PSALAMII_LOCUS845</name>
</gene>
<evidence type="ECO:0000313" key="3">
    <source>
        <dbReference type="EMBL" id="CAG8256819.1"/>
    </source>
</evidence>
<keyword evidence="4" id="KW-1185">Reference proteome</keyword>
<comment type="caution">
    <text evidence="1">Lacks conserved residue(s) required for the propagation of feature annotation.</text>
</comment>
<reference evidence="3" key="1">
    <citation type="submission" date="2021-07" db="EMBL/GenBank/DDBJ databases">
        <authorList>
            <person name="Branca A.L. A."/>
        </authorList>
    </citation>
    <scope>NUCLEOTIDE SEQUENCE</scope>
</reference>
<proteinExistence type="predicted"/>
<dbReference type="OrthoDB" id="3225429at2759"/>